<evidence type="ECO:0000256" key="3">
    <source>
        <dbReference type="PROSITE-ProRule" id="PRU00221"/>
    </source>
</evidence>
<dbReference type="Pfam" id="PF16300">
    <property type="entry name" value="WD40_4"/>
    <property type="match status" value="1"/>
</dbReference>
<dbReference type="PANTHER" id="PTHR10856">
    <property type="entry name" value="CORONIN"/>
    <property type="match status" value="1"/>
</dbReference>
<evidence type="ECO:0000256" key="2">
    <source>
        <dbReference type="ARBA" id="ARBA00022737"/>
    </source>
</evidence>
<dbReference type="Pfam" id="PF00400">
    <property type="entry name" value="WD40"/>
    <property type="match status" value="3"/>
</dbReference>
<keyword evidence="8" id="KW-1185">Reference proteome</keyword>
<keyword evidence="2 4" id="KW-0677">Repeat</keyword>
<sequence length="464" mass="51494">MCAFVRKSHFRHVFGSAAKKDRCYEGFNVSKNSVESPYCAVNPKFLAIIIASAGGGAFLVLKHDEVGRLDPEHGRVGGHKQDVLDVAWNPFDDNMIASCSEDTTVKIWQIPDEGLGKTILTEPLLTLEGLHQRKVHQILWHPTAANILLSASYDPSIVIWNLETGEAVVEIDCHPDLIYSIDWNTNGSLIATTCKDKKIRVIDARKGTVIKEGSGHEGAKPQRVAFCGNLGYLFTCGFSRMSARQYAVWKADTLERLALEEIDQSNAVLFIHYDPDTKMIYLAGKASFIHITGDSIIRYYELVSESPHCHWLTNYSASVPQRGVCFMPKRGCDVTINEVAKCFKLVAKGYCEPISFTVPRKSELFQEDLFPDAKGDEPSLTADEWLEGKDADPKLISLRPEGSGGAKTAKKVKKGLGALGKKAPKKTAQAADEEDLEELVKKLKLQVDEQEKRIKALEEKTQNL</sequence>
<evidence type="ECO:0000313" key="7">
    <source>
        <dbReference type="EMBL" id="CAH3184237.1"/>
    </source>
</evidence>
<name>A0ABN8RXP5_9CNID</name>
<dbReference type="InterPro" id="IPR015048">
    <property type="entry name" value="DUF1899"/>
</dbReference>
<evidence type="ECO:0000259" key="6">
    <source>
        <dbReference type="SMART" id="SM01166"/>
    </source>
</evidence>
<feature type="repeat" description="WD" evidence="3">
    <location>
        <begin position="76"/>
        <end position="110"/>
    </location>
</feature>
<dbReference type="PANTHER" id="PTHR10856:SF0">
    <property type="entry name" value="CORONIN"/>
    <property type="match status" value="1"/>
</dbReference>
<dbReference type="Proteomes" id="UP001159427">
    <property type="component" value="Unassembled WGS sequence"/>
</dbReference>
<dbReference type="PROSITE" id="PS50294">
    <property type="entry name" value="WD_REPEATS_REGION"/>
    <property type="match status" value="2"/>
</dbReference>
<dbReference type="EMBL" id="CALNXI010002181">
    <property type="protein sequence ID" value="CAH3184237.1"/>
    <property type="molecule type" value="Genomic_DNA"/>
</dbReference>
<dbReference type="PROSITE" id="PS00678">
    <property type="entry name" value="WD_REPEATS_1"/>
    <property type="match status" value="1"/>
</dbReference>
<dbReference type="InterPro" id="IPR001680">
    <property type="entry name" value="WD40_rpt"/>
</dbReference>
<dbReference type="Gene3D" id="2.130.10.10">
    <property type="entry name" value="YVTN repeat-like/Quinoprotein amine dehydrogenase"/>
    <property type="match status" value="1"/>
</dbReference>
<feature type="coiled-coil region" evidence="5">
    <location>
        <begin position="433"/>
        <end position="460"/>
    </location>
</feature>
<dbReference type="InterPro" id="IPR015505">
    <property type="entry name" value="Coronin"/>
</dbReference>
<proteinExistence type="inferred from homology"/>
<dbReference type="SMART" id="SM00320">
    <property type="entry name" value="WD40"/>
    <property type="match status" value="4"/>
</dbReference>
<evidence type="ECO:0000256" key="1">
    <source>
        <dbReference type="ARBA" id="ARBA00022574"/>
    </source>
</evidence>
<organism evidence="7 8">
    <name type="scientific">Porites evermanni</name>
    <dbReference type="NCBI Taxonomy" id="104178"/>
    <lineage>
        <taxon>Eukaryota</taxon>
        <taxon>Metazoa</taxon>
        <taxon>Cnidaria</taxon>
        <taxon>Anthozoa</taxon>
        <taxon>Hexacorallia</taxon>
        <taxon>Scleractinia</taxon>
        <taxon>Fungiina</taxon>
        <taxon>Poritidae</taxon>
        <taxon>Porites</taxon>
    </lineage>
</organism>
<dbReference type="PROSITE" id="PS50082">
    <property type="entry name" value="WD_REPEATS_2"/>
    <property type="match status" value="3"/>
</dbReference>
<keyword evidence="5" id="KW-0175">Coiled coil</keyword>
<dbReference type="InterPro" id="IPR036322">
    <property type="entry name" value="WD40_repeat_dom_sf"/>
</dbReference>
<dbReference type="SMART" id="SM01167">
    <property type="entry name" value="DUF1900"/>
    <property type="match status" value="1"/>
</dbReference>
<dbReference type="InterPro" id="IPR015943">
    <property type="entry name" value="WD40/YVTN_repeat-like_dom_sf"/>
</dbReference>
<evidence type="ECO:0000256" key="4">
    <source>
        <dbReference type="RuleBase" id="RU280818"/>
    </source>
</evidence>
<feature type="domain" description="DUF1899" evidence="6">
    <location>
        <begin position="3"/>
        <end position="67"/>
    </location>
</feature>
<comment type="similarity">
    <text evidence="4">Belongs to the WD repeat coronin family.</text>
</comment>
<comment type="caution">
    <text evidence="7">The sequence shown here is derived from an EMBL/GenBank/DDBJ whole genome shotgun (WGS) entry which is preliminary data.</text>
</comment>
<protein>
    <recommendedName>
        <fullName evidence="4">Coronin</fullName>
    </recommendedName>
</protein>
<dbReference type="Pfam" id="PF08953">
    <property type="entry name" value="DUF1899"/>
    <property type="match status" value="1"/>
</dbReference>
<gene>
    <name evidence="7" type="ORF">PEVE_00015333</name>
</gene>
<evidence type="ECO:0000256" key="5">
    <source>
        <dbReference type="SAM" id="Coils"/>
    </source>
</evidence>
<evidence type="ECO:0000313" key="8">
    <source>
        <dbReference type="Proteomes" id="UP001159427"/>
    </source>
</evidence>
<feature type="repeat" description="WD" evidence="3">
    <location>
        <begin position="171"/>
        <end position="212"/>
    </location>
</feature>
<keyword evidence="1 3" id="KW-0853">WD repeat</keyword>
<feature type="repeat" description="WD" evidence="3">
    <location>
        <begin position="128"/>
        <end position="170"/>
    </location>
</feature>
<dbReference type="InterPro" id="IPR019775">
    <property type="entry name" value="WD40_repeat_CS"/>
</dbReference>
<dbReference type="SUPFAM" id="SSF50978">
    <property type="entry name" value="WD40 repeat-like"/>
    <property type="match status" value="1"/>
</dbReference>
<reference evidence="7 8" key="1">
    <citation type="submission" date="2022-05" db="EMBL/GenBank/DDBJ databases">
        <authorList>
            <consortium name="Genoscope - CEA"/>
            <person name="William W."/>
        </authorList>
    </citation>
    <scope>NUCLEOTIDE SEQUENCE [LARGE SCALE GENOMIC DNA]</scope>
</reference>
<dbReference type="SMART" id="SM01166">
    <property type="entry name" value="DUF1899"/>
    <property type="match status" value="1"/>
</dbReference>
<accession>A0ABN8RXP5</accession>